<feature type="domain" description="C3H1-type" evidence="7">
    <location>
        <begin position="79"/>
        <end position="101"/>
    </location>
</feature>
<evidence type="ECO:0000256" key="1">
    <source>
        <dbReference type="ARBA" id="ARBA00022723"/>
    </source>
</evidence>
<evidence type="ECO:0000256" key="4">
    <source>
        <dbReference type="ARBA" id="ARBA00022833"/>
    </source>
</evidence>
<dbReference type="GO" id="GO:0008270">
    <property type="term" value="F:zinc ion binding"/>
    <property type="evidence" value="ECO:0007669"/>
    <property type="project" value="UniProtKB-KW"/>
</dbReference>
<evidence type="ECO:0000313" key="9">
    <source>
        <dbReference type="Proteomes" id="UP001558652"/>
    </source>
</evidence>
<keyword evidence="1 5" id="KW-0479">Metal-binding</keyword>
<dbReference type="EMBL" id="JBFDAA010000016">
    <property type="protein sequence ID" value="KAL1117192.1"/>
    <property type="molecule type" value="Genomic_DNA"/>
</dbReference>
<name>A0ABD0Y1W7_9HEMI</name>
<dbReference type="PANTHER" id="PTHR13119:SF12">
    <property type="entry name" value="PROTEIN SUPPRESSOR OF SABLE"/>
    <property type="match status" value="1"/>
</dbReference>
<dbReference type="GO" id="GO:0045892">
    <property type="term" value="P:negative regulation of DNA-templated transcription"/>
    <property type="evidence" value="ECO:0007669"/>
    <property type="project" value="UniProtKB-ARBA"/>
</dbReference>
<evidence type="ECO:0000313" key="8">
    <source>
        <dbReference type="EMBL" id="KAL1117192.1"/>
    </source>
</evidence>
<feature type="compositionally biased region" description="Pro residues" evidence="6">
    <location>
        <begin position="419"/>
        <end position="429"/>
    </location>
</feature>
<feature type="compositionally biased region" description="Basic and acidic residues" evidence="6">
    <location>
        <begin position="468"/>
        <end position="482"/>
    </location>
</feature>
<feature type="region of interest" description="Disordered" evidence="6">
    <location>
        <begin position="201"/>
        <end position="442"/>
    </location>
</feature>
<feature type="zinc finger region" description="C3H1-type" evidence="5">
    <location>
        <begin position="79"/>
        <end position="101"/>
    </location>
</feature>
<dbReference type="Pfam" id="PF14608">
    <property type="entry name" value="zf-CCCH_2"/>
    <property type="match status" value="2"/>
</dbReference>
<feature type="compositionally biased region" description="Basic and acidic residues" evidence="6">
    <location>
        <begin position="272"/>
        <end position="291"/>
    </location>
</feature>
<reference evidence="8 9" key="1">
    <citation type="submission" date="2024-07" db="EMBL/GenBank/DDBJ databases">
        <title>Chromosome-level genome assembly of the water stick insect Ranatra chinensis (Heteroptera: Nepidae).</title>
        <authorList>
            <person name="Liu X."/>
        </authorList>
    </citation>
    <scope>NUCLEOTIDE SEQUENCE [LARGE SCALE GENOMIC DNA]</scope>
    <source>
        <strain evidence="8">Cailab_2021Rc</strain>
        <tissue evidence="8">Muscle</tissue>
    </source>
</reference>
<proteinExistence type="predicted"/>
<accession>A0ABD0Y1W7</accession>
<dbReference type="InterPro" id="IPR045124">
    <property type="entry name" value="Su(sable)-like"/>
</dbReference>
<comment type="caution">
    <text evidence="8">The sequence shown here is derived from an EMBL/GenBank/DDBJ whole genome shotgun (WGS) entry which is preliminary data.</text>
</comment>
<dbReference type="SUPFAM" id="SSF90229">
    <property type="entry name" value="CCCH zinc finger"/>
    <property type="match status" value="3"/>
</dbReference>
<dbReference type="Gene3D" id="4.10.1000.10">
    <property type="entry name" value="Zinc finger, CCCH-type"/>
    <property type="match status" value="1"/>
</dbReference>
<protein>
    <recommendedName>
        <fullName evidence="7">C3H1-type domain-containing protein</fullName>
    </recommendedName>
</protein>
<evidence type="ECO:0000256" key="3">
    <source>
        <dbReference type="ARBA" id="ARBA00022771"/>
    </source>
</evidence>
<dbReference type="InterPro" id="IPR000571">
    <property type="entry name" value="Znf_CCCH"/>
</dbReference>
<feature type="compositionally biased region" description="Basic and acidic residues" evidence="6">
    <location>
        <begin position="500"/>
        <end position="509"/>
    </location>
</feature>
<evidence type="ECO:0000259" key="7">
    <source>
        <dbReference type="PROSITE" id="PS50103"/>
    </source>
</evidence>
<dbReference type="InterPro" id="IPR036855">
    <property type="entry name" value="Znf_CCCH_sf"/>
</dbReference>
<evidence type="ECO:0000256" key="5">
    <source>
        <dbReference type="PROSITE-ProRule" id="PRU00723"/>
    </source>
</evidence>
<evidence type="ECO:0000256" key="2">
    <source>
        <dbReference type="ARBA" id="ARBA00022737"/>
    </source>
</evidence>
<sequence length="509" mass="57483">MASKRRNMFQKNKTQETTENDEDDDRDGIGRDRGRRMMREPFGSEGRMARRARISRGGGGIKRRGANGGRGGGRGEYSLCKFYMQGKCQRGNECPFSHNALPPRKMELCKFYMMDCCVKKDKCLYLHNDFPCKFYHMGMKCYAGKRCRFSHGKMTPQMKNALFKHLETAPKDMLGDFPRMHSGGRGDNGGMMIMMNDEDEMEDDEEMFNRGPPPRTPSPPSPREHSRHHHHRGEGGGSRGGEGKEGRSERHYSRMRERNSRGGPGGVGGRGDSYDRPPPRLHNRSDQEDNHTPMPSPPQDGIAERDHEPLEPETTRHHRRSPKREHKDSGSGGEDMADSLPRHLPKTQRDLFLRIQQQQRKAEVIQNNEEEETKEDDNYKEENWYSSDDESASVTAPLNTILQSLGQPGLKKPASKETPMPPPLPPPGSTTPQLPSSAPLPPVLLDIDVNAVSKLLSSVRETIQQASEIKREKINSAEEDGRTASASEEQSTPTQISSRPLEEKRLFSQ</sequence>
<dbReference type="AlphaFoldDB" id="A0ABD0Y1W7"/>
<feature type="zinc finger region" description="C3H1-type" evidence="5">
    <location>
        <begin position="131"/>
        <end position="154"/>
    </location>
</feature>
<feature type="domain" description="C3H1-type" evidence="7">
    <location>
        <begin position="131"/>
        <end position="154"/>
    </location>
</feature>
<feature type="compositionally biased region" description="Pro residues" evidence="6">
    <location>
        <begin position="211"/>
        <end position="221"/>
    </location>
</feature>
<feature type="compositionally biased region" description="Polar residues" evidence="6">
    <location>
        <begin position="484"/>
        <end position="498"/>
    </location>
</feature>
<feature type="region of interest" description="Disordered" evidence="6">
    <location>
        <begin position="466"/>
        <end position="509"/>
    </location>
</feature>
<keyword evidence="9" id="KW-1185">Reference proteome</keyword>
<dbReference type="PROSITE" id="PS50103">
    <property type="entry name" value="ZF_C3H1"/>
    <property type="match status" value="3"/>
</dbReference>
<gene>
    <name evidence="8" type="ORF">AAG570_004519</name>
</gene>
<organism evidence="8 9">
    <name type="scientific">Ranatra chinensis</name>
    <dbReference type="NCBI Taxonomy" id="642074"/>
    <lineage>
        <taxon>Eukaryota</taxon>
        <taxon>Metazoa</taxon>
        <taxon>Ecdysozoa</taxon>
        <taxon>Arthropoda</taxon>
        <taxon>Hexapoda</taxon>
        <taxon>Insecta</taxon>
        <taxon>Pterygota</taxon>
        <taxon>Neoptera</taxon>
        <taxon>Paraneoptera</taxon>
        <taxon>Hemiptera</taxon>
        <taxon>Heteroptera</taxon>
        <taxon>Panheteroptera</taxon>
        <taxon>Nepomorpha</taxon>
        <taxon>Nepidae</taxon>
        <taxon>Ranatrinae</taxon>
        <taxon>Ranatra</taxon>
    </lineage>
</organism>
<keyword evidence="3 5" id="KW-0863">Zinc-finger</keyword>
<evidence type="ECO:0000256" key="6">
    <source>
        <dbReference type="SAM" id="MobiDB-lite"/>
    </source>
</evidence>
<dbReference type="Proteomes" id="UP001558652">
    <property type="component" value="Unassembled WGS sequence"/>
</dbReference>
<dbReference type="PANTHER" id="PTHR13119">
    <property type="entry name" value="ZINC FINGER CCCH DOMAIN-CONTAINING PROTEI"/>
    <property type="match status" value="1"/>
</dbReference>
<dbReference type="Pfam" id="PF00642">
    <property type="entry name" value="zf-CCCH"/>
    <property type="match status" value="1"/>
</dbReference>
<feature type="region of interest" description="Disordered" evidence="6">
    <location>
        <begin position="174"/>
        <end position="193"/>
    </location>
</feature>
<feature type="compositionally biased region" description="Gly residues" evidence="6">
    <location>
        <begin position="262"/>
        <end position="271"/>
    </location>
</feature>
<feature type="compositionally biased region" description="Basic and acidic residues" evidence="6">
    <location>
        <begin position="241"/>
        <end position="260"/>
    </location>
</feature>
<feature type="compositionally biased region" description="Polar residues" evidence="6">
    <location>
        <begin position="392"/>
        <end position="406"/>
    </location>
</feature>
<feature type="compositionally biased region" description="Basic and acidic residues" evidence="6">
    <location>
        <begin position="27"/>
        <end position="39"/>
    </location>
</feature>
<dbReference type="SMART" id="SM00356">
    <property type="entry name" value="ZnF_C3H1"/>
    <property type="match status" value="3"/>
</dbReference>
<feature type="region of interest" description="Disordered" evidence="6">
    <location>
        <begin position="1"/>
        <end position="49"/>
    </location>
</feature>
<keyword evidence="2" id="KW-0677">Repeat</keyword>
<feature type="compositionally biased region" description="Basic and acidic residues" evidence="6">
    <location>
        <begin position="302"/>
        <end position="315"/>
    </location>
</feature>
<keyword evidence="4 5" id="KW-0862">Zinc</keyword>
<feature type="domain" description="C3H1-type" evidence="7">
    <location>
        <begin position="103"/>
        <end position="130"/>
    </location>
</feature>
<feature type="zinc finger region" description="C3H1-type" evidence="5">
    <location>
        <begin position="103"/>
        <end position="130"/>
    </location>
</feature>